<keyword evidence="4" id="KW-0808">Transferase</keyword>
<feature type="domain" description="PAC" evidence="2">
    <location>
        <begin position="124"/>
        <end position="175"/>
    </location>
</feature>
<dbReference type="CDD" id="cd01949">
    <property type="entry name" value="GGDEF"/>
    <property type="match status" value="1"/>
</dbReference>
<dbReference type="Gene3D" id="3.30.70.270">
    <property type="match status" value="1"/>
</dbReference>
<evidence type="ECO:0000259" key="3">
    <source>
        <dbReference type="PROSITE" id="PS50887"/>
    </source>
</evidence>
<dbReference type="CDD" id="cd00130">
    <property type="entry name" value="PAS"/>
    <property type="match status" value="1"/>
</dbReference>
<dbReference type="PANTHER" id="PTHR44757">
    <property type="entry name" value="DIGUANYLATE CYCLASE DGCP"/>
    <property type="match status" value="1"/>
</dbReference>
<organism evidence="4 5">
    <name type="scientific">candidate division TA06 bacterium 34_109</name>
    <dbReference type="NCBI Taxonomy" id="1635277"/>
    <lineage>
        <taxon>Bacteria</taxon>
        <taxon>Bacteria division TA06</taxon>
    </lineage>
</organism>
<dbReference type="InterPro" id="IPR029787">
    <property type="entry name" value="Nucleotide_cyclase"/>
</dbReference>
<dbReference type="Pfam" id="PF13426">
    <property type="entry name" value="PAS_9"/>
    <property type="match status" value="1"/>
</dbReference>
<dbReference type="PROSITE" id="PS50112">
    <property type="entry name" value="PAS"/>
    <property type="match status" value="1"/>
</dbReference>
<dbReference type="AlphaFoldDB" id="A0A117M5N3"/>
<evidence type="ECO:0000259" key="1">
    <source>
        <dbReference type="PROSITE" id="PS50112"/>
    </source>
</evidence>
<dbReference type="Proteomes" id="UP000053467">
    <property type="component" value="Unassembled WGS sequence"/>
</dbReference>
<dbReference type="InterPro" id="IPR000014">
    <property type="entry name" value="PAS"/>
</dbReference>
<feature type="non-terminal residue" evidence="4">
    <location>
        <position position="1"/>
    </location>
</feature>
<dbReference type="NCBIfam" id="TIGR00229">
    <property type="entry name" value="sensory_box"/>
    <property type="match status" value="1"/>
</dbReference>
<dbReference type="PATRIC" id="fig|1635277.3.peg.804"/>
<dbReference type="SMART" id="SM00091">
    <property type="entry name" value="PAS"/>
    <property type="match status" value="1"/>
</dbReference>
<feature type="domain" description="GGDEF" evidence="3">
    <location>
        <begin position="207"/>
        <end position="332"/>
    </location>
</feature>
<evidence type="ECO:0000259" key="2">
    <source>
        <dbReference type="PROSITE" id="PS50113"/>
    </source>
</evidence>
<gene>
    <name evidence="4" type="ORF">XE03_1919</name>
</gene>
<evidence type="ECO:0000313" key="5">
    <source>
        <dbReference type="Proteomes" id="UP000053467"/>
    </source>
</evidence>
<comment type="caution">
    <text evidence="4">The sequence shown here is derived from an EMBL/GenBank/DDBJ whole genome shotgun (WGS) entry which is preliminary data.</text>
</comment>
<dbReference type="InterPro" id="IPR000160">
    <property type="entry name" value="GGDEF_dom"/>
</dbReference>
<dbReference type="PANTHER" id="PTHR44757:SF2">
    <property type="entry name" value="BIOFILM ARCHITECTURE MAINTENANCE PROTEIN MBAA"/>
    <property type="match status" value="1"/>
</dbReference>
<evidence type="ECO:0000313" key="4">
    <source>
        <dbReference type="EMBL" id="KUK85719.1"/>
    </source>
</evidence>
<dbReference type="InterPro" id="IPR052155">
    <property type="entry name" value="Biofilm_reg_signaling"/>
</dbReference>
<proteinExistence type="predicted"/>
<dbReference type="InterPro" id="IPR043128">
    <property type="entry name" value="Rev_trsase/Diguanyl_cyclase"/>
</dbReference>
<dbReference type="GO" id="GO:0016301">
    <property type="term" value="F:kinase activity"/>
    <property type="evidence" value="ECO:0007669"/>
    <property type="project" value="UniProtKB-KW"/>
</dbReference>
<dbReference type="InterPro" id="IPR001610">
    <property type="entry name" value="PAC"/>
</dbReference>
<dbReference type="SUPFAM" id="SSF55073">
    <property type="entry name" value="Nucleotide cyclase"/>
    <property type="match status" value="1"/>
</dbReference>
<dbReference type="Gene3D" id="3.30.450.20">
    <property type="entry name" value="PAS domain"/>
    <property type="match status" value="1"/>
</dbReference>
<dbReference type="FunFam" id="3.30.70.270:FF:000001">
    <property type="entry name" value="Diguanylate cyclase domain protein"/>
    <property type="match status" value="1"/>
</dbReference>
<dbReference type="PROSITE" id="PS50887">
    <property type="entry name" value="GGDEF"/>
    <property type="match status" value="1"/>
</dbReference>
<dbReference type="SUPFAM" id="SSF55781">
    <property type="entry name" value="GAF domain-like"/>
    <property type="match status" value="1"/>
</dbReference>
<dbReference type="PROSITE" id="PS50113">
    <property type="entry name" value="PAC"/>
    <property type="match status" value="1"/>
</dbReference>
<reference evidence="5" key="1">
    <citation type="journal article" date="2015" name="MBio">
        <title>Genome-Resolved Metagenomic Analysis Reveals Roles for Candidate Phyla and Other Microbial Community Members in Biogeochemical Transformations in Oil Reservoirs.</title>
        <authorList>
            <person name="Hu P."/>
            <person name="Tom L."/>
            <person name="Singh A."/>
            <person name="Thomas B.C."/>
            <person name="Baker B.J."/>
            <person name="Piceno Y.M."/>
            <person name="Andersen G.L."/>
            <person name="Banfield J.F."/>
        </authorList>
    </citation>
    <scope>NUCLEOTIDE SEQUENCE [LARGE SCALE GENOMIC DNA]</scope>
</reference>
<accession>A0A117M5N3</accession>
<dbReference type="InterPro" id="IPR035965">
    <property type="entry name" value="PAS-like_dom_sf"/>
</dbReference>
<dbReference type="InterPro" id="IPR000700">
    <property type="entry name" value="PAS-assoc_C"/>
</dbReference>
<dbReference type="Gene3D" id="3.30.450.40">
    <property type="match status" value="1"/>
</dbReference>
<dbReference type="InterPro" id="IPR029016">
    <property type="entry name" value="GAF-like_dom_sf"/>
</dbReference>
<dbReference type="EMBL" id="LGGX01000046">
    <property type="protein sequence ID" value="KUK85719.1"/>
    <property type="molecule type" value="Genomic_DNA"/>
</dbReference>
<protein>
    <submittedName>
        <fullName evidence="4">Two-component sensor kinase</fullName>
    </submittedName>
</protein>
<dbReference type="SMART" id="SM00267">
    <property type="entry name" value="GGDEF"/>
    <property type="match status" value="1"/>
</dbReference>
<keyword evidence="4" id="KW-0418">Kinase</keyword>
<sequence>VEDKTIGAMVVQSYTNPNLYTEKDIKLMEFVSSQVAMAIERKQNEEALKESQQEFASLFHSSPEALVYLDENSNILNINPRFTELFGYTLEEVKGRNLDDGMIHPPDKMEEGKRLTKKSLKGYFYFETIRKKKDGTLFPVAISGSRVIIDGQLKGLIGIFQDITERKKMEEELERLAHYDVLTGCYRRGYGLILLEQQIKTAKRKKTPILLLYLDIDDFKYINDTFGHQEGDKVLKEAAKLFKSTLREVDIICRLGGDEFLLIFPESSINNAPLIRERLDKNLEKLNQKLKKPYKIDFSIGLSCYDPVNPSSIDELIRIADEMMYKEKKKKK</sequence>
<dbReference type="SMART" id="SM00086">
    <property type="entry name" value="PAC"/>
    <property type="match status" value="1"/>
</dbReference>
<dbReference type="Pfam" id="PF00990">
    <property type="entry name" value="GGDEF"/>
    <property type="match status" value="1"/>
</dbReference>
<dbReference type="NCBIfam" id="TIGR00254">
    <property type="entry name" value="GGDEF"/>
    <property type="match status" value="1"/>
</dbReference>
<name>A0A117M5N3_UNCT6</name>
<dbReference type="SUPFAM" id="SSF55785">
    <property type="entry name" value="PYP-like sensor domain (PAS domain)"/>
    <property type="match status" value="1"/>
</dbReference>
<feature type="domain" description="PAS" evidence="1">
    <location>
        <begin position="51"/>
        <end position="123"/>
    </location>
</feature>